<gene>
    <name evidence="4" type="ordered locus">Psta_0814</name>
</gene>
<dbReference type="EMBL" id="CP001848">
    <property type="protein sequence ID" value="ADB15499.1"/>
    <property type="molecule type" value="Genomic_DNA"/>
</dbReference>
<dbReference type="AlphaFoldDB" id="D2R6C1"/>
<keyword evidence="5" id="KW-1185">Reference proteome</keyword>
<organism evidence="4 5">
    <name type="scientific">Pirellula staleyi (strain ATCC 27377 / DSM 6068 / ICPB 4128)</name>
    <name type="common">Pirella staleyi</name>
    <dbReference type="NCBI Taxonomy" id="530564"/>
    <lineage>
        <taxon>Bacteria</taxon>
        <taxon>Pseudomonadati</taxon>
        <taxon>Planctomycetota</taxon>
        <taxon>Planctomycetia</taxon>
        <taxon>Pirellulales</taxon>
        <taxon>Pirellulaceae</taxon>
        <taxon>Pirellula</taxon>
    </lineage>
</organism>
<dbReference type="GO" id="GO:0016791">
    <property type="term" value="F:phosphatase activity"/>
    <property type="evidence" value="ECO:0007669"/>
    <property type="project" value="TreeGrafter"/>
</dbReference>
<dbReference type="InterPro" id="IPR003018">
    <property type="entry name" value="GAF"/>
</dbReference>
<dbReference type="SMART" id="SM00331">
    <property type="entry name" value="PP2C_SIG"/>
    <property type="match status" value="1"/>
</dbReference>
<dbReference type="eggNOG" id="COG2203">
    <property type="taxonomic scope" value="Bacteria"/>
</dbReference>
<evidence type="ECO:0000313" key="5">
    <source>
        <dbReference type="Proteomes" id="UP000001887"/>
    </source>
</evidence>
<dbReference type="Proteomes" id="UP000001887">
    <property type="component" value="Chromosome"/>
</dbReference>
<dbReference type="PANTHER" id="PTHR43156">
    <property type="entry name" value="STAGE II SPORULATION PROTEIN E-RELATED"/>
    <property type="match status" value="1"/>
</dbReference>
<dbReference type="Pfam" id="PF07228">
    <property type="entry name" value="SpoIIE"/>
    <property type="match status" value="1"/>
</dbReference>
<dbReference type="STRING" id="530564.Psta_0814"/>
<feature type="domain" description="PPM-type phosphatase" evidence="3">
    <location>
        <begin position="312"/>
        <end position="525"/>
    </location>
</feature>
<dbReference type="InterPro" id="IPR036457">
    <property type="entry name" value="PPM-type-like_dom_sf"/>
</dbReference>
<dbReference type="InterPro" id="IPR052016">
    <property type="entry name" value="Bact_Sigma-Reg"/>
</dbReference>
<reference evidence="4 5" key="1">
    <citation type="journal article" date="2009" name="Stand. Genomic Sci.">
        <title>Complete genome sequence of Pirellula staleyi type strain (ATCC 27377).</title>
        <authorList>
            <person name="Clum A."/>
            <person name="Tindall B.J."/>
            <person name="Sikorski J."/>
            <person name="Ivanova N."/>
            <person name="Mavrommatis K."/>
            <person name="Lucas S."/>
            <person name="Glavina del Rio T."/>
            <person name="Nolan M."/>
            <person name="Chen F."/>
            <person name="Tice H."/>
            <person name="Pitluck S."/>
            <person name="Cheng J.F."/>
            <person name="Chertkov O."/>
            <person name="Brettin T."/>
            <person name="Han C."/>
            <person name="Detter J.C."/>
            <person name="Kuske C."/>
            <person name="Bruce D."/>
            <person name="Goodwin L."/>
            <person name="Ovchinikova G."/>
            <person name="Pati A."/>
            <person name="Mikhailova N."/>
            <person name="Chen A."/>
            <person name="Palaniappan K."/>
            <person name="Land M."/>
            <person name="Hauser L."/>
            <person name="Chang Y.J."/>
            <person name="Jeffries C.D."/>
            <person name="Chain P."/>
            <person name="Rohde M."/>
            <person name="Goker M."/>
            <person name="Bristow J."/>
            <person name="Eisen J.A."/>
            <person name="Markowitz V."/>
            <person name="Hugenholtz P."/>
            <person name="Kyrpides N.C."/>
            <person name="Klenk H.P."/>
            <person name="Lapidus A."/>
        </authorList>
    </citation>
    <scope>NUCLEOTIDE SEQUENCE [LARGE SCALE GENOMIC DNA]</scope>
    <source>
        <strain evidence="5">ATCC 27377 / DSM 6068 / ICPB 4128</strain>
    </source>
</reference>
<keyword evidence="1" id="KW-0378">Hydrolase</keyword>
<dbReference type="PANTHER" id="PTHR43156:SF2">
    <property type="entry name" value="STAGE II SPORULATION PROTEIN E"/>
    <property type="match status" value="1"/>
</dbReference>
<dbReference type="eggNOG" id="COG2208">
    <property type="taxonomic scope" value="Bacteria"/>
</dbReference>
<sequence>MTNNKPPYLKIHQGPASADAISREVDDRESTLSTMIRAFEQATGWSLLYQPMQMPLHRTMSPVVLGGDGQPVAQLTIVPAIDTGEGFGEHKFSTASIEHVRPLAASIAQLLSENNRLKHTLWQREAELATAIPVSSRPSTEPQLASKMQSVLRSGVEALHCTAAAAYLLDDSTTALKMRSCVGLPETRLMDPARPLRGAVADLEALLGHAVVLEDTDSMPHWQVPEDFGAAVCVPISSSTTPLGTLWMFSERARDFSSEETNLIEIIAGRIAADLEREVLVNAGRDSREQNKQLQQAAQWQTARLPSIKPMSDEFDIAGWTEQCRDLGGDFHDWLVLPDGRLGVTVATAHDSLLTGSLSAAAIQAATKAHAQYPHQPAALLERLGETLWTTSAGDQFASMAYGLIDMDSATLELALAGDAGGLLVGSQAHQLLLPSSPKLGISPDLKLPMIRRPMQRGDLLLLWSSGLQQTWQRHGMEAALEAVLNTVRRQKRETASGLARRVQQLLQSWNLKVQDDRSLVIVRRRM</sequence>
<protein>
    <submittedName>
        <fullName evidence="4">Protein serine phosphatase with GAF(S) sensor(S)</fullName>
    </submittedName>
</protein>
<dbReference type="InterPro" id="IPR029016">
    <property type="entry name" value="GAF-like_dom_sf"/>
</dbReference>
<dbReference type="SUPFAM" id="SSF81606">
    <property type="entry name" value="PP2C-like"/>
    <property type="match status" value="1"/>
</dbReference>
<evidence type="ECO:0000313" key="4">
    <source>
        <dbReference type="EMBL" id="ADB15499.1"/>
    </source>
</evidence>
<evidence type="ECO:0000259" key="2">
    <source>
        <dbReference type="SMART" id="SM00065"/>
    </source>
</evidence>
<dbReference type="KEGG" id="psl:Psta_0814"/>
<proteinExistence type="predicted"/>
<dbReference type="Gene3D" id="3.30.450.40">
    <property type="match status" value="1"/>
</dbReference>
<name>D2R6C1_PIRSD</name>
<dbReference type="InterPro" id="IPR001932">
    <property type="entry name" value="PPM-type_phosphatase-like_dom"/>
</dbReference>
<evidence type="ECO:0000259" key="3">
    <source>
        <dbReference type="SMART" id="SM00331"/>
    </source>
</evidence>
<dbReference type="Pfam" id="PF13185">
    <property type="entry name" value="GAF_2"/>
    <property type="match status" value="1"/>
</dbReference>
<feature type="domain" description="GAF" evidence="2">
    <location>
        <begin position="143"/>
        <end position="285"/>
    </location>
</feature>
<dbReference type="SUPFAM" id="SSF55781">
    <property type="entry name" value="GAF domain-like"/>
    <property type="match status" value="1"/>
</dbReference>
<evidence type="ECO:0000256" key="1">
    <source>
        <dbReference type="ARBA" id="ARBA00022801"/>
    </source>
</evidence>
<accession>D2R6C1</accession>
<dbReference type="OrthoDB" id="250169at2"/>
<dbReference type="HOGENOM" id="CLU_516639_0_0_0"/>
<dbReference type="SMART" id="SM00065">
    <property type="entry name" value="GAF"/>
    <property type="match status" value="1"/>
</dbReference>
<dbReference type="Gene3D" id="3.60.40.10">
    <property type="entry name" value="PPM-type phosphatase domain"/>
    <property type="match status" value="1"/>
</dbReference>